<dbReference type="Proteomes" id="UP000662637">
    <property type="component" value="Unassembled WGS sequence"/>
</dbReference>
<reference evidence="2 3" key="1">
    <citation type="submission" date="2019-04" db="EMBL/GenBank/DDBJ databases">
        <authorList>
            <person name="Alioto T."/>
            <person name="Alioto T."/>
        </authorList>
    </citation>
    <scope>NUCLEOTIDE SEQUENCE [LARGE SCALE GENOMIC DNA]</scope>
</reference>
<keyword evidence="3" id="KW-1185">Reference proteome</keyword>
<protein>
    <submittedName>
        <fullName evidence="2">Uncharacterized protein</fullName>
    </submittedName>
</protein>
<evidence type="ECO:0000313" key="2">
    <source>
        <dbReference type="EMBL" id="VTJ77853.1"/>
    </source>
</evidence>
<gene>
    <name evidence="1" type="ORF">GHT09_011668</name>
    <name evidence="2" type="ORF">MONAX_5E038577</name>
</gene>
<dbReference type="AlphaFoldDB" id="A0A5E4C7D3"/>
<organism evidence="2 3">
    <name type="scientific">Marmota monax</name>
    <name type="common">Woodchuck</name>
    <dbReference type="NCBI Taxonomy" id="9995"/>
    <lineage>
        <taxon>Eukaryota</taxon>
        <taxon>Metazoa</taxon>
        <taxon>Chordata</taxon>
        <taxon>Craniata</taxon>
        <taxon>Vertebrata</taxon>
        <taxon>Euteleostomi</taxon>
        <taxon>Mammalia</taxon>
        <taxon>Eutheria</taxon>
        <taxon>Euarchontoglires</taxon>
        <taxon>Glires</taxon>
        <taxon>Rodentia</taxon>
        <taxon>Sciuromorpha</taxon>
        <taxon>Sciuridae</taxon>
        <taxon>Xerinae</taxon>
        <taxon>Marmotini</taxon>
        <taxon>Marmota</taxon>
    </lineage>
</organism>
<evidence type="ECO:0000313" key="3">
    <source>
        <dbReference type="Proteomes" id="UP000335636"/>
    </source>
</evidence>
<name>A0A5E4C7D3_MARMO</name>
<sequence length="62" mass="6486">MINGASPASAHAGLGVRDLASSLQRPAPPPARLTSTVMQRWQELLCVGGRLVGSSRRTAIAF</sequence>
<accession>A0A5E4C7D3</accession>
<dbReference type="EMBL" id="CABDUW010001010">
    <property type="protein sequence ID" value="VTJ77853.1"/>
    <property type="molecule type" value="Genomic_DNA"/>
</dbReference>
<dbReference type="Proteomes" id="UP000335636">
    <property type="component" value="Unassembled WGS sequence"/>
</dbReference>
<reference evidence="1" key="2">
    <citation type="submission" date="2020-08" db="EMBL/GenBank/DDBJ databases">
        <authorList>
            <person name="Shumante A."/>
            <person name="Zimin A.V."/>
            <person name="Puiu D."/>
            <person name="Salzberg S.L."/>
        </authorList>
    </citation>
    <scope>NUCLEOTIDE SEQUENCE</scope>
    <source>
        <strain evidence="1">WC2-LM</strain>
        <tissue evidence="1">Liver</tissue>
    </source>
</reference>
<dbReference type="EMBL" id="WJEC01002049">
    <property type="protein sequence ID" value="KAF7477255.1"/>
    <property type="molecule type" value="Genomic_DNA"/>
</dbReference>
<proteinExistence type="predicted"/>
<evidence type="ECO:0000313" key="1">
    <source>
        <dbReference type="EMBL" id="KAF7477255.1"/>
    </source>
</evidence>